<evidence type="ECO:0000313" key="1">
    <source>
        <dbReference type="EMBL" id="KKL68572.1"/>
    </source>
</evidence>
<name>A0A0F9GZQ4_9ZZZZ</name>
<sequence>MKNLPVNLRDKIDALYIAAYEALEKKDFNTAKEQAEKAWELLPEPKFDWDVTLSFVSGICDMYKELELYNEAHAILDELFEFGNLKPYQDGPIFLKGTIYFEQGELELAKVWFDKANTISKGRCFVSQPKKYKTFYSEYK</sequence>
<dbReference type="EMBL" id="LAZR01026486">
    <property type="protein sequence ID" value="KKL68572.1"/>
    <property type="molecule type" value="Genomic_DNA"/>
</dbReference>
<protein>
    <recommendedName>
        <fullName evidence="2">MalT-like TPR region domain-containing protein</fullName>
    </recommendedName>
</protein>
<dbReference type="SUPFAM" id="SSF48452">
    <property type="entry name" value="TPR-like"/>
    <property type="match status" value="1"/>
</dbReference>
<reference evidence="1" key="1">
    <citation type="journal article" date="2015" name="Nature">
        <title>Complex archaea that bridge the gap between prokaryotes and eukaryotes.</title>
        <authorList>
            <person name="Spang A."/>
            <person name="Saw J.H."/>
            <person name="Jorgensen S.L."/>
            <person name="Zaremba-Niedzwiedzka K."/>
            <person name="Martijn J."/>
            <person name="Lind A.E."/>
            <person name="van Eijk R."/>
            <person name="Schleper C."/>
            <person name="Guy L."/>
            <person name="Ettema T.J."/>
        </authorList>
    </citation>
    <scope>NUCLEOTIDE SEQUENCE</scope>
</reference>
<gene>
    <name evidence="1" type="ORF">LCGC14_2123620</name>
</gene>
<dbReference type="Gene3D" id="1.25.40.10">
    <property type="entry name" value="Tetratricopeptide repeat domain"/>
    <property type="match status" value="1"/>
</dbReference>
<dbReference type="AlphaFoldDB" id="A0A0F9GZQ4"/>
<dbReference type="InterPro" id="IPR011990">
    <property type="entry name" value="TPR-like_helical_dom_sf"/>
</dbReference>
<organism evidence="1">
    <name type="scientific">marine sediment metagenome</name>
    <dbReference type="NCBI Taxonomy" id="412755"/>
    <lineage>
        <taxon>unclassified sequences</taxon>
        <taxon>metagenomes</taxon>
        <taxon>ecological metagenomes</taxon>
    </lineage>
</organism>
<proteinExistence type="predicted"/>
<evidence type="ECO:0008006" key="2">
    <source>
        <dbReference type="Google" id="ProtNLM"/>
    </source>
</evidence>
<accession>A0A0F9GZQ4</accession>
<comment type="caution">
    <text evidence="1">The sequence shown here is derived from an EMBL/GenBank/DDBJ whole genome shotgun (WGS) entry which is preliminary data.</text>
</comment>